<feature type="compositionally biased region" description="Basic and acidic residues" evidence="12">
    <location>
        <begin position="3279"/>
        <end position="3289"/>
    </location>
</feature>
<evidence type="ECO:0000256" key="3">
    <source>
        <dbReference type="ARBA" id="ARBA00004906"/>
    </source>
</evidence>
<feature type="region of interest" description="Disordered" evidence="12">
    <location>
        <begin position="2977"/>
        <end position="3004"/>
    </location>
</feature>
<dbReference type="UniPathway" id="UPA00143"/>
<evidence type="ECO:0000256" key="5">
    <source>
        <dbReference type="ARBA" id="ARBA00022448"/>
    </source>
</evidence>
<feature type="region of interest" description="Disordered" evidence="12">
    <location>
        <begin position="2913"/>
        <end position="2954"/>
    </location>
</feature>
<feature type="compositionally biased region" description="Basic and acidic residues" evidence="12">
    <location>
        <begin position="1912"/>
        <end position="1923"/>
    </location>
</feature>
<evidence type="ECO:0000313" key="14">
    <source>
        <dbReference type="EMBL" id="CBX93512.1"/>
    </source>
</evidence>
<feature type="compositionally biased region" description="Basic and acidic residues" evidence="12">
    <location>
        <begin position="3343"/>
        <end position="3352"/>
    </location>
</feature>
<dbReference type="Pfam" id="PF14377">
    <property type="entry name" value="UBM"/>
    <property type="match status" value="3"/>
</dbReference>
<feature type="domain" description="HECT" evidence="13">
    <location>
        <begin position="3658"/>
        <end position="3994"/>
    </location>
</feature>
<sequence length="3994" mass="444550">MRAGAMRAGKTQDPTIRQPHRISVVTTEHGRRAGDVDFWWVGGRLPVDSLLARVLFVTMPFQRRLLLKGDAVEANASSDQTTTDAVLDTLHVSEDGDRELIEQILSFTRMLLENCGNRSLYSSSERLDKLLNTTSTSLLKTTLRLGHRLAQRYHAARMRLAPATLHLSLLSSHYNINLDKVQKLSAPFAKGPTAVAPLFGTPSAKGKDKASGERAVGSDRISGSDLVGMYSLTDSSLRQEFGGVLISYYEPTTLSEEGTKTTTTEAPTTPTPVRRTSSMGPNRTPRPTQPAPTTDSPSTPAFTPGQPSSRANGPKTYELSAEKVAQSDIHELLRHGLANLPESVHYELLHKLRVAKMLSSGKAGRDDAVAVRLLAISNMGYVHGDKEFHAKLGQQDADEPRRLQLAYQLSELVHPPGNGENGVSLELQTFTLNALEALAKHKTKSVEICAALSVNVNHGVLFYVVRKLVAGLGVETSSPNDLEEDEWREALFALLNTLPTSQARTGEQMVAAGLLEILVEVLKLRTEKAERNYPKILNFLDTFVYNLRDAFSALVSAKGLDIIADLMQYEVDISKKLAEEDKGMPKEYKTQLTDYRIPFYHQQSLRWLFKFLNHMMSHTGGNFDRLMRNLIDSPQLLSGLRIVLSNAKIYGSTVWSMAVTILTSFIHNEPTSYQVIAEAGLSEAFLETVAGEPASEATAAEIDSENTTTPTSRTYTPRAEGAQLAEGILPVAEAISTLPPAFGAICLAEAGMKLFQSSTALKRFFEIFESPAHIKALDADTEMPTLIGNSFDELVRHHPPLKARVLSCLSELIARVVQSCADKAEKEGVGAKLWTQDASGKLFVAGGRRALVGPQAQHVIGRSSQASTTDVEMKDADEQGKTETSNEPVAIDQITETEDSAKGPTTGQYIRVLCRFLSGFFANHAMCAAYIEANGVESILDISSLACLDPKSTETRSMSEEFGRVVQVLVEQKPHIAVPSLIKRTQQALERLQPLLNHNGKQAFFAPFTGTGSSDNTEVLEQGTFFVKALVTAHTLVGAMTMTFQSQMYSTRSAHNVSSQVNLADMYARLVDSLGKLHRSCVWEELLLQRYIPTEWEKETRVKSSGFGNDEADNLFHIGNIASDFPPSGDNAASHSAAPDPATSIQNNAQFKNTQTLRNLLSKIPTEIAPFFQSLGKLLLFRRSLEAYQRQCATVVADQLAQAVIDQLTFENPIEADSIEDRYAYWIVILTSLSQLMIDPNMDRPQSLTLLLVSFRNLGGFKELGLILDKFYESALEITQKKTEATSEESNQRLLNLSLGGLKIILAFYAQIINFKVIGESQQTSAMQTRPDRDRERADHFSTAQFLVELRYAVIKPLEKIWNSELMDKATTSIVKTSINILKSVLECEGEHGAYKSIDKIPKRNKPIIKPWTPRNGDYTARLIDLEFPESLAEEALYRCCDNFNMAREYCLNQSRPNASRNPIPQYEIQARGPPSASPSRAEVVVPESADSGSITASSDATQDEEESEMPDTQSVQMEDADDAIGQPEVPASSTPVPESQPAQATPTPHDALAYQKRMGTGNSTELVALDQLDEERSKLRKSLVDRSLDVLNSHGDVTFELADLISAAVMKSPESSSMRAEIGATLVQSLISLQSEDDFRSQGKKIAASAHLLALVLQDKYFYEVIVEELKDNFSTLLGFVKIFPDQTTEDSSPWIGQVLLIVERLLAEDQLPPQIEWTPPTEDTTETQTVDQLPEPIVGVEEKNQLFDAIIEMLPRIGKDESLALSVTRVLVMLTRTRKIAMRLAEKRNIQRLFLMVKQLAGVTNEGLRSAFMIVLRHMIEDEAMIRQIMRTEIQQMFETRDRRQTDTTGYTRQMFALAIRAPEIFVEVTNEKLQLARFDPNQRPQTLILKKIDSPVEESFDTGVPSEITAEKDQPKESSEVPKQPSLGRTKTSDLKVPVMENPDGIIHYLLCELLAYKDVDDKVESPKTEATTPSVTPVAPAEVRSSSQSTPESTPPPATAPAEPSKYDKATFKADAHPIYIYRCFILKCLAELLQSYNRTKIEFINFSRKADPYTVTPSKPRSGVLNYMLNNLVPIGTLNHEGDLNFKKKVATSNCAIDVIVSLCNKTGEYTIPKTDSTQSPYIESETDLLFVRKFVLEHALKAFKDASASDEPLDLKYSRLLNIADIFSRMVSQRPNGELLTQNADLTPNLKQMAKIMYEKNFITILTTAISDIDLNFPNAKRVVKYILKPLKWLCYVAMDLSMHYDTSSAPDSADEYEISVASDDDLIDNTREDTPDLFRNSTLGMFEPPHDSESDEDSEDEDGEEIMFDDPYADEMEYDEADIGDDDVISDDEEILEMDIDGMGQIEGLPGDVDVEIEIDAGGEGMGSDDDSEEDEDEDEEEDDDDDMDEDDDDEDDDDEEEEIDEDDAIEALEALEEVTGDDEGGSLAEDHEDDWSDDQNDIQGVMNGDANMPSGPMGFVVDGSQLLEHMRQGADMEGYMDDEMAEDGKHFLLFFTALLFLLSSWRCFFLLEFAGSHLFSFGATFANPSDEEEEEEEYDEDIHYDPGMEDDEDAMQDLGWSGGWDEGPAAPTIRHTHRLSPWMFPAGPGDRILVPAYRSHRPGAGPRVADDGINPLLQRGGRATGRDIPIRNEGMSDWVHAIEGRGPRLFNSGDSPVSFISNLLNAMSSGTGSVLHQHGGALHLFSNTMGLPPPFDSGFRREMVRARESHLSRSAREDPHSAVAFVKAYTSQRWQEEARILYGPSAIEKSQRVINSILKVMVPPAIEAAKKRQEEREAEAARKLKEEQERQEQKEREEREAREKEAKERQEREAAEAATRAQEQTTETEGGVEQPATSGDQAMGGIEAAEPSAVPAETESAPAQPPAPRVVTIIRGREYDITELGIDAEYLDALPEEMREEVLMQQVSERRQEQRAAQRATARQLESQAQSQAPDAPPANEPGEQPTDINEEFLAALPPEIRAELLAQEAQERRRREREENRRRNQGAAVAPQGEDMDAASFLASLDPNLRAAVLMDTDEDTLRQLPPEISAEARAYGGDRRLNQFGDINYRRDGRRTQHDDPTQKKKARPCVQMLDKAGVATLLRLMFIPQQGSAKSSLSSILRYVCENRQNRAEVISILLSILQDGSADVNAVERSFAQLSIRAKQPQQPADKTPKPSRKNGALSINADVSPLMVVQQCLNTLTQLTEKNPAVWSFFLTEHETGVGLKGRANRKGKAKESKANKYPINALLTLLDRKLIVESSTIMEQLTTLLRVITAPLQALKKEKEKAAEDAKKAEETNNDGQAAENRTVPGGQSETRTSDQDTEMTSVSEAPAEPSASTTEGEGSAAKPSETKAEEEKAKRHRALAPPDVPEANLRLVAKILAARECNSKVFQETLSVISNLSPIPGAKEIFGQELLGIAKELARSTLQDLASLTAQVSNAESPTDVQGIALAKFSPASSDQTKLLRALTALDYLFDPSRDIKDKPETAAEALEPAQKADILLTLYEDAAFAPLWNKLSECLTVIRQRGNMLNIATTLLPLIESLMVVCKNTTLKEPPLSKLVSKEFALSSPPPESKMENLFFQFTEDHRKILNDLVRQNPKLMSGTFSLLVKNSKVLEFDNKRNYFNRKLHSRGSDRQPHPPLQLSVRRDQVFLDSFKSLYFKSADEMKYGKLSIRFHGEEGVDAGGVTREWFQVISRQMFNADYALFVPVASDRTTFHPNRLSSINPEHLMFFKFIGRIIGKALYEGRVLDCHFSRAVYKQIMGKQVNLKDMETLDLEYYKSLEWMLHNDITDIITETFSVEVEAFGEMQVVDLIENGRNIPVTEDNKQEYIRLITEHRLTGAVQEQLEHFLKGFHDIVPAELVSIFSEQELELLISGLPDINVDDWKNNTEYHNYTAASPQIQWFWRAIRTFEKEEQAKLLQFITGTSKVPLNGFKELEGMNGFSKFNIHRDYGSKDRLPSSHTCFNQLDLPEYETYEDLRKALYTAMTAGGEYFGFA</sequence>
<dbReference type="STRING" id="985895.E4ZPX7"/>
<evidence type="ECO:0000256" key="12">
    <source>
        <dbReference type="SAM" id="MobiDB-lite"/>
    </source>
</evidence>
<evidence type="ECO:0000256" key="8">
    <source>
        <dbReference type="ARBA" id="ARBA00022816"/>
    </source>
</evidence>
<feature type="compositionally biased region" description="Basic and acidic residues" evidence="12">
    <location>
        <begin position="2978"/>
        <end position="2991"/>
    </location>
</feature>
<dbReference type="GO" id="GO:0005634">
    <property type="term" value="C:nucleus"/>
    <property type="evidence" value="ECO:0007669"/>
    <property type="project" value="UniProtKB-SubCell"/>
</dbReference>
<feature type="region of interest" description="Disordered" evidence="12">
    <location>
        <begin position="2780"/>
        <end position="2877"/>
    </location>
</feature>
<evidence type="ECO:0000256" key="10">
    <source>
        <dbReference type="ARBA" id="ARBA00034494"/>
    </source>
</evidence>
<feature type="region of interest" description="Disordered" evidence="12">
    <location>
        <begin position="1910"/>
        <end position="1939"/>
    </location>
</feature>
<dbReference type="VEuPathDB" id="FungiDB:LEMA_P044130.1"/>
<feature type="compositionally biased region" description="Low complexity" evidence="12">
    <location>
        <begin position="255"/>
        <end position="272"/>
    </location>
</feature>
<name>E4ZPX7_LEPMJ</name>
<gene>
    <name evidence="14" type="ORF">LEMA_P044130.1</name>
</gene>
<evidence type="ECO:0000259" key="13">
    <source>
        <dbReference type="PROSITE" id="PS50237"/>
    </source>
</evidence>
<dbReference type="Gene3D" id="3.90.1750.10">
    <property type="entry name" value="Hect, E3 ligase catalytic domains"/>
    <property type="match status" value="1"/>
</dbReference>
<dbReference type="FunCoup" id="E4ZPX7">
    <property type="interactions" value="1007"/>
</dbReference>
<dbReference type="InterPro" id="IPR035983">
    <property type="entry name" value="Hect_E3_ubiquitin_ligase"/>
</dbReference>
<feature type="region of interest" description="Disordered" evidence="12">
    <location>
        <begin position="255"/>
        <end position="314"/>
    </location>
</feature>
<feature type="active site" description="Glycyl thioester intermediate" evidence="11">
    <location>
        <position position="3961"/>
    </location>
</feature>
<dbReference type="GO" id="GO:0061630">
    <property type="term" value="F:ubiquitin protein ligase activity"/>
    <property type="evidence" value="ECO:0007669"/>
    <property type="project" value="UniProtKB-EC"/>
</dbReference>
<dbReference type="GO" id="GO:0005737">
    <property type="term" value="C:cytoplasm"/>
    <property type="evidence" value="ECO:0007669"/>
    <property type="project" value="TreeGrafter"/>
</dbReference>
<dbReference type="Gene3D" id="3.30.2160.10">
    <property type="entry name" value="Hect, E3 ligase catalytic domain"/>
    <property type="match status" value="1"/>
</dbReference>
<dbReference type="GO" id="GO:0006511">
    <property type="term" value="P:ubiquitin-dependent protein catabolic process"/>
    <property type="evidence" value="ECO:0007669"/>
    <property type="project" value="TreeGrafter"/>
</dbReference>
<feature type="compositionally biased region" description="Polar residues" evidence="12">
    <location>
        <begin position="1491"/>
        <end position="1501"/>
    </location>
</feature>
<dbReference type="InterPro" id="IPR010309">
    <property type="entry name" value="E3_Ub_ligase_DUF908"/>
</dbReference>
<feature type="compositionally biased region" description="Low complexity" evidence="12">
    <location>
        <begin position="2824"/>
        <end position="2837"/>
    </location>
</feature>
<feature type="region of interest" description="Disordered" evidence="12">
    <location>
        <begin position="696"/>
        <end position="715"/>
    </location>
</feature>
<dbReference type="SMART" id="SM00119">
    <property type="entry name" value="HECTc"/>
    <property type="match status" value="1"/>
</dbReference>
<accession>E4ZPX7</accession>
<dbReference type="InterPro" id="IPR025527">
    <property type="entry name" value="HUWE1/Rev1_UBM"/>
</dbReference>
<dbReference type="GO" id="GO:0000209">
    <property type="term" value="P:protein polyubiquitination"/>
    <property type="evidence" value="ECO:0007669"/>
    <property type="project" value="TreeGrafter"/>
</dbReference>
<dbReference type="InterPro" id="IPR010314">
    <property type="entry name" value="E3_Ub_ligase_DUF913"/>
</dbReference>
<keyword evidence="15" id="KW-1185">Reference proteome</keyword>
<dbReference type="CDD" id="cd00078">
    <property type="entry name" value="HECTc"/>
    <property type="match status" value="1"/>
</dbReference>
<dbReference type="Pfam" id="PF06025">
    <property type="entry name" value="DUF913"/>
    <property type="match status" value="1"/>
</dbReference>
<dbReference type="FunFam" id="3.90.1750.10:FF:000003">
    <property type="entry name" value="E3 ubiquitin-protein ligase UPL1"/>
    <property type="match status" value="1"/>
</dbReference>
<keyword evidence="7 11" id="KW-0833">Ubl conjugation pathway</keyword>
<evidence type="ECO:0000256" key="1">
    <source>
        <dbReference type="ARBA" id="ARBA00000885"/>
    </source>
</evidence>
<evidence type="ECO:0000256" key="2">
    <source>
        <dbReference type="ARBA" id="ARBA00004123"/>
    </source>
</evidence>
<dbReference type="OrthoDB" id="8068875at2759"/>
<organism evidence="15">
    <name type="scientific">Leptosphaeria maculans (strain JN3 / isolate v23.1.3 / race Av1-4-5-6-7-8)</name>
    <name type="common">Blackleg fungus</name>
    <name type="synonym">Phoma lingam</name>
    <dbReference type="NCBI Taxonomy" id="985895"/>
    <lineage>
        <taxon>Eukaryota</taxon>
        <taxon>Fungi</taxon>
        <taxon>Dikarya</taxon>
        <taxon>Ascomycota</taxon>
        <taxon>Pezizomycotina</taxon>
        <taxon>Dothideomycetes</taxon>
        <taxon>Pleosporomycetidae</taxon>
        <taxon>Pleosporales</taxon>
        <taxon>Pleosporineae</taxon>
        <taxon>Leptosphaeriaceae</taxon>
        <taxon>Plenodomus</taxon>
        <taxon>Plenodomus lingam/Leptosphaeria maculans species complex</taxon>
    </lineage>
</organism>
<evidence type="ECO:0000313" key="15">
    <source>
        <dbReference type="Proteomes" id="UP000002668"/>
    </source>
</evidence>
<evidence type="ECO:0000256" key="4">
    <source>
        <dbReference type="ARBA" id="ARBA00012485"/>
    </source>
</evidence>
<dbReference type="Proteomes" id="UP000002668">
    <property type="component" value="Genome"/>
</dbReference>
<evidence type="ECO:0000256" key="9">
    <source>
        <dbReference type="ARBA" id="ARBA00023242"/>
    </source>
</evidence>
<comment type="catalytic activity">
    <reaction evidence="1">
        <text>S-ubiquitinyl-[E2 ubiquitin-conjugating enzyme]-L-cysteine + [acceptor protein]-L-lysine = [E2 ubiquitin-conjugating enzyme]-L-cysteine + N(6)-ubiquitinyl-[acceptor protein]-L-lysine.</text>
        <dbReference type="EC" id="2.3.2.26"/>
    </reaction>
</comment>
<evidence type="ECO:0000256" key="6">
    <source>
        <dbReference type="ARBA" id="ARBA00022679"/>
    </source>
</evidence>
<dbReference type="InterPro" id="IPR050409">
    <property type="entry name" value="E3_ubiq-protein_ligase"/>
</dbReference>
<keyword evidence="6" id="KW-0808">Transferase</keyword>
<dbReference type="PANTHER" id="PTHR11254">
    <property type="entry name" value="HECT DOMAIN UBIQUITIN-PROTEIN LIGASE"/>
    <property type="match status" value="1"/>
</dbReference>
<dbReference type="Pfam" id="PF06012">
    <property type="entry name" value="DUF908"/>
    <property type="match status" value="1"/>
</dbReference>
<feature type="compositionally biased region" description="Polar residues" evidence="12">
    <location>
        <begin position="1532"/>
        <end position="1547"/>
    </location>
</feature>
<feature type="compositionally biased region" description="Acidic residues" evidence="12">
    <location>
        <begin position="2300"/>
        <end position="2310"/>
    </location>
</feature>
<dbReference type="FunFam" id="3.30.2410.10:FF:000004">
    <property type="entry name" value="E3 ubiquitin-protein ligase HUWE1, variant"/>
    <property type="match status" value="1"/>
</dbReference>
<dbReference type="SUPFAM" id="SSF56204">
    <property type="entry name" value="Hect, E3 ligase catalytic domain"/>
    <property type="match status" value="1"/>
</dbReference>
<evidence type="ECO:0000256" key="7">
    <source>
        <dbReference type="ARBA" id="ARBA00022786"/>
    </source>
</evidence>
<feature type="region of interest" description="Disordered" evidence="12">
    <location>
        <begin position="2611"/>
        <end position="2637"/>
    </location>
</feature>
<dbReference type="PROSITE" id="PS50237">
    <property type="entry name" value="HECT"/>
    <property type="match status" value="1"/>
</dbReference>
<comment type="similarity">
    <text evidence="10">Belongs to the UPL family. TOM1/PTR1 subfamily.</text>
</comment>
<feature type="region of interest" description="Disordered" evidence="12">
    <location>
        <begin position="1455"/>
        <end position="1549"/>
    </location>
</feature>
<feature type="region of interest" description="Disordered" evidence="12">
    <location>
        <begin position="859"/>
        <end position="903"/>
    </location>
</feature>
<feature type="compositionally biased region" description="Low complexity" evidence="12">
    <location>
        <begin position="281"/>
        <end position="304"/>
    </location>
</feature>
<protein>
    <recommendedName>
        <fullName evidence="4">HECT-type E3 ubiquitin transferase</fullName>
        <ecNumber evidence="4">2.3.2.26</ecNumber>
    </recommendedName>
</protein>
<dbReference type="PANTHER" id="PTHR11254:SF67">
    <property type="entry name" value="E3 UBIQUITIN-PROTEIN LIGASE HUWE1"/>
    <property type="match status" value="1"/>
</dbReference>
<dbReference type="Pfam" id="PF00632">
    <property type="entry name" value="HECT"/>
    <property type="match status" value="1"/>
</dbReference>
<reference evidence="15" key="1">
    <citation type="journal article" date="2011" name="Nat. Commun.">
        <title>Effector diversification within compartments of the Leptosphaeria maculans genome affected by Repeat-Induced Point mutations.</title>
        <authorList>
            <person name="Rouxel T."/>
            <person name="Grandaubert J."/>
            <person name="Hane J.K."/>
            <person name="Hoede C."/>
            <person name="van de Wouw A.P."/>
            <person name="Couloux A."/>
            <person name="Dominguez V."/>
            <person name="Anthouard V."/>
            <person name="Bally P."/>
            <person name="Bourras S."/>
            <person name="Cozijnsen A.J."/>
            <person name="Ciuffetti L.M."/>
            <person name="Degrave A."/>
            <person name="Dilmaghani A."/>
            <person name="Duret L."/>
            <person name="Fudal I."/>
            <person name="Goodwin S.B."/>
            <person name="Gout L."/>
            <person name="Glaser N."/>
            <person name="Linglin J."/>
            <person name="Kema G.H.J."/>
            <person name="Lapalu N."/>
            <person name="Lawrence C.B."/>
            <person name="May K."/>
            <person name="Meyer M."/>
            <person name="Ollivier B."/>
            <person name="Poulain J."/>
            <person name="Schoch C.L."/>
            <person name="Simon A."/>
            <person name="Spatafora J.W."/>
            <person name="Stachowiak A."/>
            <person name="Turgeon B.G."/>
            <person name="Tyler B.M."/>
            <person name="Vincent D."/>
            <person name="Weissenbach J."/>
            <person name="Amselem J."/>
            <person name="Quesneville H."/>
            <person name="Oliver R.P."/>
            <person name="Wincker P."/>
            <person name="Balesdent M.-H."/>
            <person name="Howlett B.J."/>
        </authorList>
    </citation>
    <scope>NUCLEOTIDE SEQUENCE [LARGE SCALE GENOMIC DNA]</scope>
    <source>
        <strain evidence="15">JN3 / isolate v23.1.3 / race Av1-4-5-6-7-8</strain>
    </source>
</reference>
<dbReference type="OMA" id="ADEMKYG"/>
<feature type="region of interest" description="Disordered" evidence="12">
    <location>
        <begin position="199"/>
        <end position="221"/>
    </location>
</feature>
<feature type="region of interest" description="Disordered" evidence="12">
    <location>
        <begin position="2267"/>
        <end position="2310"/>
    </location>
</feature>
<feature type="region of interest" description="Disordered" evidence="12">
    <location>
        <begin position="3279"/>
        <end position="3360"/>
    </location>
</feature>
<keyword evidence="8" id="KW-0509">mRNA transport</keyword>
<dbReference type="InterPro" id="IPR000569">
    <property type="entry name" value="HECT_dom"/>
</dbReference>
<feature type="compositionally biased region" description="Low complexity" evidence="12">
    <location>
        <begin position="3322"/>
        <end position="3334"/>
    </location>
</feature>
<feature type="compositionally biased region" description="Acidic residues" evidence="12">
    <location>
        <begin position="2368"/>
        <end position="2448"/>
    </location>
</feature>
<feature type="compositionally biased region" description="Basic and acidic residues" evidence="12">
    <location>
        <begin position="2913"/>
        <end position="2924"/>
    </location>
</feature>
<feature type="region of interest" description="Disordered" evidence="12">
    <location>
        <begin position="2368"/>
        <end position="2455"/>
    </location>
</feature>
<feature type="region of interest" description="Disordered" evidence="12">
    <location>
        <begin position="3151"/>
        <end position="3173"/>
    </location>
</feature>
<feature type="compositionally biased region" description="Basic and acidic residues" evidence="12">
    <location>
        <begin position="2780"/>
        <end position="2823"/>
    </location>
</feature>
<dbReference type="FunFam" id="3.30.2160.10:FF:000001">
    <property type="entry name" value="E3 ubiquitin-protein ligase NEDD4-like"/>
    <property type="match status" value="1"/>
</dbReference>
<comment type="subcellular location">
    <subcellularLocation>
        <location evidence="2">Nucleus</location>
    </subcellularLocation>
</comment>
<proteinExistence type="inferred from homology"/>
<evidence type="ECO:0000256" key="11">
    <source>
        <dbReference type="PROSITE-ProRule" id="PRU00104"/>
    </source>
</evidence>
<keyword evidence="9" id="KW-0539">Nucleus</keyword>
<keyword evidence="5" id="KW-0813">Transport</keyword>
<dbReference type="EMBL" id="FP929105">
    <property type="protein sequence ID" value="CBX93512.1"/>
    <property type="molecule type" value="Genomic_DNA"/>
</dbReference>
<dbReference type="Gene3D" id="3.30.2410.10">
    <property type="entry name" value="Hect, E3 ligase catalytic domain"/>
    <property type="match status" value="1"/>
</dbReference>
<dbReference type="eggNOG" id="KOG0939">
    <property type="taxonomic scope" value="Eukaryota"/>
</dbReference>
<feature type="compositionally biased region" description="Basic and acidic residues" evidence="12">
    <location>
        <begin position="871"/>
        <end position="881"/>
    </location>
</feature>
<feature type="region of interest" description="Disordered" evidence="12">
    <location>
        <begin position="1969"/>
        <end position="2010"/>
    </location>
</feature>
<dbReference type="HOGENOM" id="CLU_000215_0_1_1"/>
<feature type="compositionally biased region" description="Low complexity" evidence="12">
    <location>
        <begin position="2925"/>
        <end position="2942"/>
    </location>
</feature>
<comment type="pathway">
    <text evidence="3">Protein modification; protein ubiquitination.</text>
</comment>
<dbReference type="InParanoid" id="E4ZPX7"/>
<dbReference type="EC" id="2.3.2.26" evidence="4"/>
<dbReference type="GO" id="GO:0051028">
    <property type="term" value="P:mRNA transport"/>
    <property type="evidence" value="ECO:0007669"/>
    <property type="project" value="UniProtKB-KW"/>
</dbReference>